<feature type="region of interest" description="Disordered" evidence="9">
    <location>
        <begin position="416"/>
        <end position="443"/>
    </location>
</feature>
<evidence type="ECO:0000256" key="8">
    <source>
        <dbReference type="ARBA" id="ARBA00026061"/>
    </source>
</evidence>
<feature type="domain" description="BRCT" evidence="10">
    <location>
        <begin position="1"/>
        <end position="93"/>
    </location>
</feature>
<dbReference type="InterPro" id="IPR001357">
    <property type="entry name" value="BRCT_dom"/>
</dbReference>
<dbReference type="GO" id="GO:0000122">
    <property type="term" value="P:negative regulation of transcription by RNA polymerase II"/>
    <property type="evidence" value="ECO:0007669"/>
    <property type="project" value="Ensembl"/>
</dbReference>
<evidence type="ECO:0000256" key="6">
    <source>
        <dbReference type="ARBA" id="ARBA00023212"/>
    </source>
</evidence>
<reference evidence="11" key="1">
    <citation type="submission" date="2025-08" db="UniProtKB">
        <authorList>
            <consortium name="Ensembl"/>
        </authorList>
    </citation>
    <scope>IDENTIFICATION</scope>
</reference>
<sequence length="891" mass="98518">MAAPILKDVVAYVEVWSSNGTENYSKTFTTQLVDMGAKVSKTFNKQVTHVIFKDGYQSTWDKAQKRGVKLVSVLWVEKCRTAGAHIDESLFPAANTNEHLPSLIKKKRKCMQPKDFNFKTPENDKRFQKKFEKMAKELQRQKTSLDDDVPILLFESNGSLTYSPTIKINSSHHSAMEKRLQEMKEKRENLSPTSSQMIQQSHDNPSNSLCEAPLNISHDTLCSDESIAGGLHSSFDDLCGNSGCGNQERKLGGSINDTKSDMCISSLVLKTNNTHLSPSFAHLDKSSPQKFLSNLSKEEINLQRNIVGKIVTPDQKQAAGMSQETFEEKYRLSPTLSSTKGHLLIHSRPRSSSVKRKRVSYGFHSPPKEKCKRKRSIRRSIMPRLQLCRSEGSLQRMAGPALEALSCGDSYDDYFSPDNLKERNSENLPPKSQLPSNPAQFSCRSLSKKERTSIFEMSDFSCVGKKTRTVDITSFTAKTISSPQKTANGEGRATLSCVTSEESSGPEETLRCCRQAGPQQKEDAWPEGNGFSYTFEDPALPKGHDGDLTPLEGILEEVKEAVGLKSTQDEGTTSKISNSSEGEAPSEHEPRSVVDCNVERSAEEKENLPGGYSGSVKNRPTRHDVLDGSCDSFKDLIKPHEELKKSGKGKKPTRTLVMTSMPSEKQNVVIQVVDKLKGFSIAPDVCETTTHVLSGKPLRTLNVLLGIARGCWVLSYDWVLWSLELGHWISEEPFELSNHFPAAPLCRRECHLSAGPYRGTLFADQPVMFVSPASSPPVAKLCELVHLCGGRVSQVPRQASIVIGPYSGKKKATVKYLSEKWVLVGIERSAGHWPGRRKEGGVVSASCQDHLCGSFSCTCSASLDQIPSPSTRSVPLKTTYCHNDSDLTGLW</sequence>
<keyword evidence="4" id="KW-0597">Phosphoprotein</keyword>
<evidence type="ECO:0000256" key="5">
    <source>
        <dbReference type="ARBA" id="ARBA00022737"/>
    </source>
</evidence>
<accession>A0A2K5LSF3</accession>
<organism evidence="11 12">
    <name type="scientific">Cercocebus atys</name>
    <name type="common">Sooty mangabey</name>
    <name type="synonym">Cercocebus torquatus atys</name>
    <dbReference type="NCBI Taxonomy" id="9531"/>
    <lineage>
        <taxon>Eukaryota</taxon>
        <taxon>Metazoa</taxon>
        <taxon>Chordata</taxon>
        <taxon>Craniata</taxon>
        <taxon>Vertebrata</taxon>
        <taxon>Euteleostomi</taxon>
        <taxon>Mammalia</taxon>
        <taxon>Eutheria</taxon>
        <taxon>Euarchontoglires</taxon>
        <taxon>Primates</taxon>
        <taxon>Haplorrhini</taxon>
        <taxon>Catarrhini</taxon>
        <taxon>Cercopithecidae</taxon>
        <taxon>Cercopithecinae</taxon>
        <taxon>Cercocebus</taxon>
    </lineage>
</organism>
<dbReference type="CDD" id="cd17751">
    <property type="entry name" value="BRCT_microcephalin_rpt3"/>
    <property type="match status" value="1"/>
</dbReference>
<evidence type="ECO:0000259" key="10">
    <source>
        <dbReference type="PROSITE" id="PS50172"/>
    </source>
</evidence>
<evidence type="ECO:0000313" key="11">
    <source>
        <dbReference type="Ensembl" id="ENSCATP00000015877.1"/>
    </source>
</evidence>
<evidence type="ECO:0000256" key="1">
    <source>
        <dbReference type="ARBA" id="ARBA00004300"/>
    </source>
</evidence>
<dbReference type="STRING" id="9531.ENSCATP00000015877"/>
<dbReference type="FunFam" id="3.40.50.10190:FF:000047">
    <property type="entry name" value="Microcephalin"/>
    <property type="match status" value="1"/>
</dbReference>
<dbReference type="GO" id="GO:0071539">
    <property type="term" value="P:protein localization to centrosome"/>
    <property type="evidence" value="ECO:0007669"/>
    <property type="project" value="Ensembl"/>
</dbReference>
<feature type="region of interest" description="Disordered" evidence="9">
    <location>
        <begin position="346"/>
        <end position="376"/>
    </location>
</feature>
<dbReference type="PANTHER" id="PTHR14625">
    <property type="entry name" value="MICROCEPHALIN"/>
    <property type="match status" value="1"/>
</dbReference>
<dbReference type="GO" id="GO:0005813">
    <property type="term" value="C:centrosome"/>
    <property type="evidence" value="ECO:0007669"/>
    <property type="project" value="UniProtKB-SubCell"/>
</dbReference>
<dbReference type="GO" id="GO:0060348">
    <property type="term" value="P:bone development"/>
    <property type="evidence" value="ECO:0007669"/>
    <property type="project" value="Ensembl"/>
</dbReference>
<keyword evidence="6" id="KW-0206">Cytoskeleton</keyword>
<proteinExistence type="predicted"/>
<reference evidence="11" key="2">
    <citation type="submission" date="2025-09" db="UniProtKB">
        <authorList>
            <consortium name="Ensembl"/>
        </authorList>
    </citation>
    <scope>IDENTIFICATION</scope>
</reference>
<dbReference type="OrthoDB" id="2384350at2759"/>
<comment type="subunit">
    <text evidence="8">Interacts with CDC27 and maybe other components of the APC/C complex. Interacts with histone variant H2AX under DNA damage conditions.</text>
</comment>
<dbReference type="GO" id="GO:0000132">
    <property type="term" value="P:establishment of mitotic spindle orientation"/>
    <property type="evidence" value="ECO:0007669"/>
    <property type="project" value="Ensembl"/>
</dbReference>
<dbReference type="InterPro" id="IPR036420">
    <property type="entry name" value="BRCT_dom_sf"/>
</dbReference>
<dbReference type="GeneID" id="105594198"/>
<dbReference type="SMART" id="SM00292">
    <property type="entry name" value="BRCT"/>
    <property type="match status" value="3"/>
</dbReference>
<dbReference type="GeneTree" id="ENSGT00390000018842"/>
<name>A0A2K5LSF3_CERAT</name>
<dbReference type="AlphaFoldDB" id="A0A2K5LSF3"/>
<keyword evidence="5" id="KW-0677">Repeat</keyword>
<dbReference type="KEGG" id="caty:105594198"/>
<dbReference type="PROSITE" id="PS50172">
    <property type="entry name" value="BRCT"/>
    <property type="match status" value="2"/>
</dbReference>
<dbReference type="FunFam" id="3.40.50.10190:FF:000055">
    <property type="entry name" value="Microcephalin"/>
    <property type="match status" value="1"/>
</dbReference>
<dbReference type="RefSeq" id="XP_011933381.1">
    <property type="nucleotide sequence ID" value="XM_012077991.1"/>
</dbReference>
<dbReference type="Bgee" id="ENSCATG00000031870">
    <property type="expression patterns" value="Expressed in bone marrow and 12 other cell types or tissues"/>
</dbReference>
<feature type="compositionally biased region" description="Basic residues" evidence="9">
    <location>
        <begin position="346"/>
        <end position="359"/>
    </location>
</feature>
<dbReference type="Proteomes" id="UP000233060">
    <property type="component" value="Unassembled WGS sequence"/>
</dbReference>
<dbReference type="Pfam" id="PF12258">
    <property type="entry name" value="Microcephalin"/>
    <property type="match status" value="1"/>
</dbReference>
<evidence type="ECO:0000256" key="7">
    <source>
        <dbReference type="ARBA" id="ARBA00025455"/>
    </source>
</evidence>
<feature type="compositionally biased region" description="Polar residues" evidence="9">
    <location>
        <begin position="433"/>
        <end position="443"/>
    </location>
</feature>
<evidence type="ECO:0000256" key="3">
    <source>
        <dbReference type="ARBA" id="ARBA00022490"/>
    </source>
</evidence>
<dbReference type="GO" id="GO:0050727">
    <property type="term" value="P:regulation of inflammatory response"/>
    <property type="evidence" value="ECO:0007669"/>
    <property type="project" value="Ensembl"/>
</dbReference>
<dbReference type="InterPro" id="IPR029504">
    <property type="entry name" value="Microcephalin_mammal"/>
</dbReference>
<dbReference type="InterPro" id="IPR022047">
    <property type="entry name" value="Microcephalin-like"/>
</dbReference>
<keyword evidence="3" id="KW-0963">Cytoplasm</keyword>
<feature type="region of interest" description="Disordered" evidence="9">
    <location>
        <begin position="563"/>
        <end position="623"/>
    </location>
</feature>
<dbReference type="GO" id="GO:0046605">
    <property type="term" value="P:regulation of centrosome cycle"/>
    <property type="evidence" value="ECO:0007669"/>
    <property type="project" value="Ensembl"/>
</dbReference>
<dbReference type="GO" id="GO:0042802">
    <property type="term" value="F:identical protein binding"/>
    <property type="evidence" value="ECO:0007669"/>
    <property type="project" value="Ensembl"/>
</dbReference>
<dbReference type="CDD" id="cd17716">
    <property type="entry name" value="BRCT_microcephalin_rpt1"/>
    <property type="match status" value="1"/>
</dbReference>
<dbReference type="Gene3D" id="3.40.50.10190">
    <property type="entry name" value="BRCT domain"/>
    <property type="match status" value="3"/>
</dbReference>
<feature type="compositionally biased region" description="Basic and acidic residues" evidence="9">
    <location>
        <begin position="585"/>
        <end position="607"/>
    </location>
</feature>
<comment type="subcellular location">
    <subcellularLocation>
        <location evidence="1">Cytoplasm</location>
        <location evidence="1">Cytoskeleton</location>
        <location evidence="1">Microtubule organizing center</location>
        <location evidence="1">Centrosome</location>
    </subcellularLocation>
</comment>
<dbReference type="SUPFAM" id="SSF52113">
    <property type="entry name" value="BRCT domain"/>
    <property type="match status" value="3"/>
</dbReference>
<dbReference type="CTD" id="79648"/>
<evidence type="ECO:0000256" key="2">
    <source>
        <dbReference type="ARBA" id="ARBA00017027"/>
    </source>
</evidence>
<evidence type="ECO:0000256" key="4">
    <source>
        <dbReference type="ARBA" id="ARBA00022553"/>
    </source>
</evidence>
<keyword evidence="12" id="KW-1185">Reference proteome</keyword>
<dbReference type="Pfam" id="PF12738">
    <property type="entry name" value="PTCB-BRCT"/>
    <property type="match status" value="1"/>
</dbReference>
<protein>
    <recommendedName>
        <fullName evidence="2">Microcephalin</fullName>
    </recommendedName>
</protein>
<feature type="compositionally biased region" description="Polar residues" evidence="9">
    <location>
        <begin position="565"/>
        <end position="581"/>
    </location>
</feature>
<gene>
    <name evidence="11" type="primary">MCPH1</name>
</gene>
<dbReference type="Ensembl" id="ENSCATT00000040033.1">
    <property type="protein sequence ID" value="ENSCATP00000015877.1"/>
    <property type="gene ID" value="ENSCATG00000031870.1"/>
</dbReference>
<comment type="function">
    <text evidence="7">Implicated in chromosome condensation and DNA damage induced cellular responses. May play a role in neurogenesis and regulation of the size of the cerebral cortex.</text>
</comment>
<evidence type="ECO:0000313" key="12">
    <source>
        <dbReference type="Proteomes" id="UP000233060"/>
    </source>
</evidence>
<dbReference type="GO" id="GO:0060623">
    <property type="term" value="P:regulation of chromosome condensation"/>
    <property type="evidence" value="ECO:0007669"/>
    <property type="project" value="Ensembl"/>
</dbReference>
<dbReference type="GO" id="GO:0097150">
    <property type="term" value="P:neuronal stem cell population maintenance"/>
    <property type="evidence" value="ECO:0007669"/>
    <property type="project" value="Ensembl"/>
</dbReference>
<feature type="domain" description="BRCT" evidence="10">
    <location>
        <begin position="678"/>
        <end position="736"/>
    </location>
</feature>
<dbReference type="PANTHER" id="PTHR14625:SF3">
    <property type="entry name" value="MICROCEPHALIN"/>
    <property type="match status" value="1"/>
</dbReference>
<dbReference type="GO" id="GO:0021987">
    <property type="term" value="P:cerebral cortex development"/>
    <property type="evidence" value="ECO:0007669"/>
    <property type="project" value="Ensembl"/>
</dbReference>
<evidence type="ECO:0000256" key="9">
    <source>
        <dbReference type="SAM" id="MobiDB-lite"/>
    </source>
</evidence>
<dbReference type="CDD" id="cd17736">
    <property type="entry name" value="BRCT_microcephalin_rpt2"/>
    <property type="match status" value="1"/>
</dbReference>